<sequence>MRGKAKQRVSLILVVTMVLGTALTGNTVFATGESSDEQDRIKINISKDSEQTVEQNVAQTIHVTAQGQCSQSVCLNVYLKNEDGSAATDIDVVNLLTSNQLTDKNTQKTIDETLKDSVTLNDGTKASPTAEWKNDKDDNGTVTSKYLQITMPADATAINFDMQLQYRTDEASYTKKVLVEAKAFEEKQDITEAAKRADESKENEATVVWEGQAVSQSESEAADEDADGENNINTVSETGVYTLYFEQSVINDANWDNATQISVYAFNGTNDYSGPQQMFKVAESGSRKIWKIIFTKPWKQVIFLTGTNWNQGMQTEDLNVEWAKNSPCFKLTGEKSGNRAKAQQVEYNEKPLDANGITVYYDATLSKLSYEDNKKGIPNPDSTVYYYATNDTKSTIGTMTKADQEIDGHVYNDVYKVTLPEGYMKIRFAANQVSNTNDASNGEATALLDIPSDLKNPCYYGDSSDNVIYDGGNRGGYWGEAYTVRDAETGKGNKIVDVPHGEEKRNADQLYVNTTIYDYYSDYELNGKNRDNYPKQENVTNHRIYQPFRQFNMALSDYYYANDVASPLYWGNFQNFDGSKFKDIAGTMNLFGYDKDETDSYKKFFYENNSMWGRYEESLKIDEKSSLNGRNATQGLVADHLSSNNLQLKTENEKTITAPFFDKDFLSGKNSKNTVLGKVYENVTFPFVKKAMTSSSGTSSGTVDYWYFDSADQNSDIANKNLQLQYDKTDEYFLQSTDTEVKGRTTDKITDHGNYFPLNSKYQSGDASELNYGFGQKFDLKFRLTSDGKVVDSANNKVPIEFNFSGDDDVWVFIDGQLVLDIGGDHDVVKGTIDFANKTATVNRVKKNIPNNGGDDGVIKNVVKNFPDILNGTDYFTKEHTLTMFYMERGLWESNMKITFNFPQENKLTVEKEVDTTGANDIFKKALADVGTFDFEIKNLATSGESKEVSDPSSPEVKQVFNDYTNQSSISGTGVKNSSVEVVDDSTGNGKGKLISSYYPGEKKSTDTQEKTDSRLVKIQASGKGTFDASDSKGYKYLQFDVYNMDENASGTDPFVALVDEDGTRIGAWASFLTYNGRNNNIDNKIWKTIRIDLNKLKEKRLDEGTISRFDFNKVKEIQFAYWDDVTVYLDKFAFVKPASVEKTGFTTEQEDIPDYGSIESEKLELVNGAYYQNTNGDTIIYSDGLLSIGNKESAIFSDQFRRGSYLSIAEKNVSPDVFTTTWSLYENGVIVNPSELTPTNSTTVIGSGQTSVEKQSGYEVNDGRTEKIRTELKPTESTIVFRSYANPDSENAVIDLKAKYVNKLRTGSISLKKELSNRELETKKGRNYKFIIEYRNVAGMKLEANTGTDVIKQEIELRANEQKTIPGIPAGTDYTIYEEIPESADYSLEKVKVTVPGNDKNVKAENNVVTGIVVADDDNPTSTEVTFVNTVTPLISISGTKTWEGGETADTPDNIVVQIQRFNPDTNKYEQAKDKSGELIPNQVVDINSGWWKYTFTGLLKYVNYQASTQQEYKYRVVELGTLKSLNELKGRTPDPQNLDHIKQIAGYYPEYTTATDGSSYNITNRKTGSLKIIKKTGKNESLAGAKFTLYKDAEATQVATDCTGIELTGITGDNGELVFNNIKAGTEEKPITYYLKEVKTKAGYVLLKEPIKITLPYTYNEGDIVNGNKVTESGVTWNLTYTIINDKAFDLPASGNKGIFKFIVIGITAVLVGGYLLTARKKSRKKRVSRRG</sequence>
<dbReference type="EMBL" id="WNAF01000003">
    <property type="protein sequence ID" value="MTR76611.1"/>
    <property type="molecule type" value="Genomic_DNA"/>
</dbReference>
<dbReference type="Proteomes" id="UP000448177">
    <property type="component" value="Unassembled WGS sequence"/>
</dbReference>
<reference evidence="6 7" key="1">
    <citation type="journal article" date="2019" name="Nat. Med.">
        <title>A library of human gut bacterial isolates paired with longitudinal multiomics data enables mechanistic microbiome research.</title>
        <authorList>
            <person name="Poyet M."/>
            <person name="Groussin M."/>
            <person name="Gibbons S.M."/>
            <person name="Avila-Pacheco J."/>
            <person name="Jiang X."/>
            <person name="Kearney S.M."/>
            <person name="Perrotta A.R."/>
            <person name="Berdy B."/>
            <person name="Zhao S."/>
            <person name="Lieberman T.D."/>
            <person name="Swanson P.K."/>
            <person name="Smith M."/>
            <person name="Roesemann S."/>
            <person name="Alexander J.E."/>
            <person name="Rich S.A."/>
            <person name="Livny J."/>
            <person name="Vlamakis H."/>
            <person name="Clish C."/>
            <person name="Bullock K."/>
            <person name="Deik A."/>
            <person name="Scott J."/>
            <person name="Pierce K.A."/>
            <person name="Xavier R.J."/>
            <person name="Alm E.J."/>
        </authorList>
    </citation>
    <scope>NUCLEOTIDE SEQUENCE [LARGE SCALE GENOMIC DNA]</scope>
    <source>
        <strain evidence="6 7">BIOML-A1</strain>
    </source>
</reference>
<dbReference type="SUPFAM" id="SSF49478">
    <property type="entry name" value="Cna protein B-type domain"/>
    <property type="match status" value="1"/>
</dbReference>
<dbReference type="Pfam" id="PF24547">
    <property type="entry name" value="DUF7601"/>
    <property type="match status" value="1"/>
</dbReference>
<feature type="domain" description="DUF7601" evidence="5">
    <location>
        <begin position="1333"/>
        <end position="1431"/>
    </location>
</feature>
<feature type="domain" description="SpaA-like prealbumin fold" evidence="4">
    <location>
        <begin position="1570"/>
        <end position="1658"/>
    </location>
</feature>
<keyword evidence="2" id="KW-1133">Transmembrane helix</keyword>
<protein>
    <submittedName>
        <fullName evidence="6">Fibro-slime domain-containing protein</fullName>
    </submittedName>
</protein>
<accession>A0A844KEX8</accession>
<keyword evidence="7" id="KW-1185">Reference proteome</keyword>
<proteinExistence type="predicted"/>
<dbReference type="Gene3D" id="2.60.40.10">
    <property type="entry name" value="Immunoglobulins"/>
    <property type="match status" value="1"/>
</dbReference>
<gene>
    <name evidence="6" type="ORF">GMD21_07975</name>
</gene>
<evidence type="ECO:0000313" key="6">
    <source>
        <dbReference type="EMBL" id="MTR76611.1"/>
    </source>
</evidence>
<feature type="transmembrane region" description="Helical" evidence="2">
    <location>
        <begin position="1701"/>
        <end position="1719"/>
    </location>
</feature>
<comment type="caution">
    <text evidence="6">The sequence shown here is derived from an EMBL/GenBank/DDBJ whole genome shotgun (WGS) entry which is preliminary data.</text>
</comment>
<feature type="region of interest" description="Disordered" evidence="1">
    <location>
        <begin position="212"/>
        <end position="232"/>
    </location>
</feature>
<evidence type="ECO:0000256" key="2">
    <source>
        <dbReference type="SAM" id="Phobius"/>
    </source>
</evidence>
<dbReference type="Gene3D" id="2.60.40.1140">
    <property type="entry name" value="Collagen-binding surface protein Cna, B-type domain"/>
    <property type="match status" value="2"/>
</dbReference>
<dbReference type="InterPro" id="IPR041033">
    <property type="entry name" value="SpaA_PFL_dom_1"/>
</dbReference>
<evidence type="ECO:0000256" key="1">
    <source>
        <dbReference type="SAM" id="MobiDB-lite"/>
    </source>
</evidence>
<name>A0A844KEX8_9FIRM</name>
<feature type="region of interest" description="Disordered" evidence="1">
    <location>
        <begin position="1242"/>
        <end position="1262"/>
    </location>
</feature>
<dbReference type="Pfam" id="PF17802">
    <property type="entry name" value="SpaA"/>
    <property type="match status" value="1"/>
</dbReference>
<evidence type="ECO:0000256" key="3">
    <source>
        <dbReference type="SAM" id="SignalP"/>
    </source>
</evidence>
<keyword evidence="2" id="KW-0812">Transmembrane</keyword>
<feature type="signal peptide" evidence="3">
    <location>
        <begin position="1"/>
        <end position="30"/>
    </location>
</feature>
<dbReference type="InterPro" id="IPR011874">
    <property type="entry name" value="Fibro_Slime"/>
</dbReference>
<keyword evidence="2" id="KW-0472">Membrane</keyword>
<feature type="chain" id="PRO_5032647989" evidence="3">
    <location>
        <begin position="31"/>
        <end position="1734"/>
    </location>
</feature>
<dbReference type="NCBIfam" id="TIGR02148">
    <property type="entry name" value="Fibro_Slime"/>
    <property type="match status" value="1"/>
</dbReference>
<dbReference type="InterPro" id="IPR055382">
    <property type="entry name" value="DUF7601"/>
</dbReference>
<dbReference type="RefSeq" id="WP_155204263.1">
    <property type="nucleotide sequence ID" value="NZ_WNAF01000003.1"/>
</dbReference>
<organism evidence="6 7">
    <name type="scientific">Mediterraneibacter faecis</name>
    <dbReference type="NCBI Taxonomy" id="592978"/>
    <lineage>
        <taxon>Bacteria</taxon>
        <taxon>Bacillati</taxon>
        <taxon>Bacillota</taxon>
        <taxon>Clostridia</taxon>
        <taxon>Lachnospirales</taxon>
        <taxon>Lachnospiraceae</taxon>
        <taxon>Mediterraneibacter</taxon>
    </lineage>
</organism>
<evidence type="ECO:0000259" key="4">
    <source>
        <dbReference type="Pfam" id="PF17802"/>
    </source>
</evidence>
<evidence type="ECO:0000259" key="5">
    <source>
        <dbReference type="Pfam" id="PF24547"/>
    </source>
</evidence>
<keyword evidence="3" id="KW-0732">Signal</keyword>
<evidence type="ECO:0000313" key="7">
    <source>
        <dbReference type="Proteomes" id="UP000448177"/>
    </source>
</evidence>
<dbReference type="InterPro" id="IPR013783">
    <property type="entry name" value="Ig-like_fold"/>
</dbReference>
<feature type="compositionally biased region" description="Polar residues" evidence="1">
    <location>
        <begin position="1242"/>
        <end position="1255"/>
    </location>
</feature>